<protein>
    <submittedName>
        <fullName evidence="3">AbrB family transcriptional regulator</fullName>
    </submittedName>
</protein>
<keyword evidence="4" id="KW-1185">Reference proteome</keyword>
<keyword evidence="1" id="KW-0238">DNA-binding</keyword>
<dbReference type="PROSITE" id="PS51740">
    <property type="entry name" value="SPOVT_ABRB"/>
    <property type="match status" value="1"/>
</dbReference>
<feature type="domain" description="SpoVT-AbrB" evidence="2">
    <location>
        <begin position="1"/>
        <end position="43"/>
    </location>
</feature>
<dbReference type="InterPro" id="IPR037914">
    <property type="entry name" value="SpoVT-AbrB_sf"/>
</dbReference>
<gene>
    <name evidence="3" type="ORF">CLV39_0544</name>
</gene>
<proteinExistence type="predicted"/>
<organism evidence="3 4">
    <name type="scientific">Hydrogenothermus marinus</name>
    <dbReference type="NCBI Taxonomy" id="133270"/>
    <lineage>
        <taxon>Bacteria</taxon>
        <taxon>Pseudomonadati</taxon>
        <taxon>Aquificota</taxon>
        <taxon>Aquificia</taxon>
        <taxon>Aquificales</taxon>
        <taxon>Hydrogenothermaceae</taxon>
        <taxon>Hydrogenothermus</taxon>
    </lineage>
</organism>
<evidence type="ECO:0000259" key="2">
    <source>
        <dbReference type="PROSITE" id="PS51740"/>
    </source>
</evidence>
<dbReference type="SMART" id="SM00966">
    <property type="entry name" value="SpoVT_AbrB"/>
    <property type="match status" value="1"/>
</dbReference>
<dbReference type="SUPFAM" id="SSF89447">
    <property type="entry name" value="AbrB/MazE/MraZ-like"/>
    <property type="match status" value="1"/>
</dbReference>
<reference evidence="3 4" key="1">
    <citation type="submission" date="2018-10" db="EMBL/GenBank/DDBJ databases">
        <title>Genomic Encyclopedia of Archaeal and Bacterial Type Strains, Phase II (KMG-II): from individual species to whole genera.</title>
        <authorList>
            <person name="Goeker M."/>
        </authorList>
    </citation>
    <scope>NUCLEOTIDE SEQUENCE [LARGE SCALE GENOMIC DNA]</scope>
    <source>
        <strain evidence="3 4">VM1</strain>
    </source>
</reference>
<dbReference type="EMBL" id="REFO01000010">
    <property type="protein sequence ID" value="RMA97908.1"/>
    <property type="molecule type" value="Genomic_DNA"/>
</dbReference>
<dbReference type="Gene3D" id="2.10.260.10">
    <property type="match status" value="1"/>
</dbReference>
<name>A0A3M0BSW1_9AQUI</name>
<dbReference type="OrthoDB" id="9811597at2"/>
<dbReference type="NCBIfam" id="TIGR01439">
    <property type="entry name" value="lp_hng_hel_AbrB"/>
    <property type="match status" value="1"/>
</dbReference>
<accession>A0A3M0BSW1</accession>
<evidence type="ECO:0000313" key="4">
    <source>
        <dbReference type="Proteomes" id="UP000280842"/>
    </source>
</evidence>
<dbReference type="AlphaFoldDB" id="A0A3M0BSW1"/>
<dbReference type="RefSeq" id="WP_121922670.1">
    <property type="nucleotide sequence ID" value="NZ_REFO01000010.1"/>
</dbReference>
<sequence length="79" mass="9337">MYITKMTKKGQITIPAEYRKKINSKYYSIEIKDNQIIIKPVSSLVGSLKKYTKKNENIEKIMEKEKEIFKEAIIEKHNS</sequence>
<dbReference type="InterPro" id="IPR007159">
    <property type="entry name" value="SpoVT-AbrB_dom"/>
</dbReference>
<dbReference type="GO" id="GO:0003677">
    <property type="term" value="F:DNA binding"/>
    <property type="evidence" value="ECO:0007669"/>
    <property type="project" value="UniProtKB-UniRule"/>
</dbReference>
<dbReference type="Proteomes" id="UP000280842">
    <property type="component" value="Unassembled WGS sequence"/>
</dbReference>
<comment type="caution">
    <text evidence="3">The sequence shown here is derived from an EMBL/GenBank/DDBJ whole genome shotgun (WGS) entry which is preliminary data.</text>
</comment>
<evidence type="ECO:0000313" key="3">
    <source>
        <dbReference type="EMBL" id="RMA97908.1"/>
    </source>
</evidence>
<evidence type="ECO:0000256" key="1">
    <source>
        <dbReference type="PROSITE-ProRule" id="PRU01076"/>
    </source>
</evidence>